<evidence type="ECO:0000313" key="1">
    <source>
        <dbReference type="EMBL" id="KAK6338964.1"/>
    </source>
</evidence>
<keyword evidence="2" id="KW-1185">Reference proteome</keyword>
<comment type="caution">
    <text evidence="1">The sequence shown here is derived from an EMBL/GenBank/DDBJ whole genome shotgun (WGS) entry which is preliminary data.</text>
</comment>
<dbReference type="AlphaFoldDB" id="A0AAV9UCG8"/>
<proteinExistence type="predicted"/>
<dbReference type="Proteomes" id="UP001375240">
    <property type="component" value="Unassembled WGS sequence"/>
</dbReference>
<dbReference type="InterPro" id="IPR046670">
    <property type="entry name" value="DUF6540"/>
</dbReference>
<accession>A0AAV9UCG8</accession>
<evidence type="ECO:0000313" key="2">
    <source>
        <dbReference type="Proteomes" id="UP001375240"/>
    </source>
</evidence>
<dbReference type="Pfam" id="PF20174">
    <property type="entry name" value="DUF6540"/>
    <property type="match status" value="1"/>
</dbReference>
<organism evidence="1 2">
    <name type="scientific">Orbilia brochopaga</name>
    <dbReference type="NCBI Taxonomy" id="3140254"/>
    <lineage>
        <taxon>Eukaryota</taxon>
        <taxon>Fungi</taxon>
        <taxon>Dikarya</taxon>
        <taxon>Ascomycota</taxon>
        <taxon>Pezizomycotina</taxon>
        <taxon>Orbiliomycetes</taxon>
        <taxon>Orbiliales</taxon>
        <taxon>Orbiliaceae</taxon>
        <taxon>Orbilia</taxon>
    </lineage>
</organism>
<protein>
    <submittedName>
        <fullName evidence="1">Uncharacterized protein</fullName>
    </submittedName>
</protein>
<sequence length="148" mass="16340">MSDYELRIYVYGPGTQDPSHWVFGLHKVDADLGTILHVLIIGQDANGTLYQVDRRTGVSLESKSSRGSFQLARFPGLLKGKYEEVIMAEGPPRNGDNCQHWVYEVTLSLEAEELVASGTAQMVHGLIGLSANDVRSKLGERWLPAGRK</sequence>
<name>A0AAV9UCG8_9PEZI</name>
<dbReference type="EMBL" id="JAVHNQ010000009">
    <property type="protein sequence ID" value="KAK6338964.1"/>
    <property type="molecule type" value="Genomic_DNA"/>
</dbReference>
<reference evidence="1 2" key="1">
    <citation type="submission" date="2019-10" db="EMBL/GenBank/DDBJ databases">
        <authorList>
            <person name="Palmer J.M."/>
        </authorList>
    </citation>
    <scope>NUCLEOTIDE SEQUENCE [LARGE SCALE GENOMIC DNA]</scope>
    <source>
        <strain evidence="1 2">TWF696</strain>
    </source>
</reference>
<gene>
    <name evidence="1" type="ORF">TWF696_009762</name>
</gene>